<evidence type="ECO:0000259" key="10">
    <source>
        <dbReference type="PROSITE" id="PS50076"/>
    </source>
</evidence>
<keyword evidence="4" id="KW-0677">Repeat</keyword>
<feature type="compositionally biased region" description="Acidic residues" evidence="9">
    <location>
        <begin position="45"/>
        <end position="66"/>
    </location>
</feature>
<keyword evidence="15" id="KW-1185">Reference proteome</keyword>
<dbReference type="PANTHER" id="PTHR43999:SF1">
    <property type="entry name" value="DNAJ HOMOLOG SUBFAMILY C MEMBER 2"/>
    <property type="match status" value="1"/>
</dbReference>
<dbReference type="SUPFAM" id="SSF46565">
    <property type="entry name" value="Chaperone J-domain"/>
    <property type="match status" value="1"/>
</dbReference>
<dbReference type="GO" id="GO:0043022">
    <property type="term" value="F:ribosome binding"/>
    <property type="evidence" value="ECO:0007669"/>
    <property type="project" value="InterPro"/>
</dbReference>
<evidence type="ECO:0000256" key="5">
    <source>
        <dbReference type="ARBA" id="ARBA00022853"/>
    </source>
</evidence>
<feature type="domain" description="Myb-like" evidence="11">
    <location>
        <begin position="543"/>
        <end position="597"/>
    </location>
</feature>
<evidence type="ECO:0000313" key="14">
    <source>
        <dbReference type="Ensembl" id="ENSTRUP00000085796.1"/>
    </source>
</evidence>
<dbReference type="InterPro" id="IPR044634">
    <property type="entry name" value="Zuotin/DnaJC2"/>
</dbReference>
<dbReference type="PROSITE" id="PS50076">
    <property type="entry name" value="DNAJ_2"/>
    <property type="match status" value="1"/>
</dbReference>
<dbReference type="AlphaFoldDB" id="A0A674PJH7"/>
<evidence type="ECO:0000256" key="9">
    <source>
        <dbReference type="SAM" id="MobiDB-lite"/>
    </source>
</evidence>
<evidence type="ECO:0000256" key="6">
    <source>
        <dbReference type="ARBA" id="ARBA00023159"/>
    </source>
</evidence>
<dbReference type="SMART" id="SM00717">
    <property type="entry name" value="SANT"/>
    <property type="match status" value="2"/>
</dbReference>
<dbReference type="FunFam" id="1.10.10.60:FF:000180">
    <property type="entry name" value="DnaJ (Hsp40) homolog, subfamily C, member 2"/>
    <property type="match status" value="1"/>
</dbReference>
<dbReference type="Gene3D" id="1.10.8.840">
    <property type="entry name" value="Ribosome-associated complex head domain"/>
    <property type="match status" value="1"/>
</dbReference>
<dbReference type="Gene3D" id="1.10.10.60">
    <property type="entry name" value="Homeodomain-like"/>
    <property type="match status" value="2"/>
</dbReference>
<dbReference type="Pfam" id="PF23082">
    <property type="entry name" value="Myb_DNA-binding_2"/>
    <property type="match status" value="2"/>
</dbReference>
<evidence type="ECO:0000256" key="1">
    <source>
        <dbReference type="ARBA" id="ARBA00004514"/>
    </source>
</evidence>
<dbReference type="InterPro" id="IPR042569">
    <property type="entry name" value="RAC_head_sf"/>
</dbReference>
<reference evidence="14 15" key="1">
    <citation type="journal article" date="2011" name="Genome Biol. Evol.">
        <title>Integration of the genetic map and genome assembly of fugu facilitates insights into distinct features of genome evolution in teleosts and mammals.</title>
        <authorList>
            <person name="Kai W."/>
            <person name="Kikuchi K."/>
            <person name="Tohari S."/>
            <person name="Chew A.K."/>
            <person name="Tay A."/>
            <person name="Fujiwara A."/>
            <person name="Hosoya S."/>
            <person name="Suetake H."/>
            <person name="Naruse K."/>
            <person name="Brenner S."/>
            <person name="Suzuki Y."/>
            <person name="Venkatesh B."/>
        </authorList>
    </citation>
    <scope>NUCLEOTIDE SEQUENCE [LARGE SCALE GENOMIC DNA]</scope>
</reference>
<name>A0A674PJH7_TAKRU</name>
<gene>
    <name evidence="14" type="primary">dnajc2</name>
</gene>
<keyword evidence="3" id="KW-0963">Cytoplasm</keyword>
<evidence type="ECO:0000313" key="15">
    <source>
        <dbReference type="Proteomes" id="UP000005226"/>
    </source>
</evidence>
<evidence type="ECO:0000259" key="13">
    <source>
        <dbReference type="PROSITE" id="PS51294"/>
    </source>
</evidence>
<dbReference type="GO" id="GO:0005829">
    <property type="term" value="C:cytosol"/>
    <property type="evidence" value="ECO:0007669"/>
    <property type="project" value="UniProtKB-SubCell"/>
</dbReference>
<sequence>NNSDKTNEKCFFVYTSMQVEVEPVGRWFEAYVKRRNRNTSASFQELEEEEESSEESEDEELQLEEDPMLRTLDPKDWKNQDHYAVLGLTNVRYKATQKQIKAAHKAAVLKHHPDKRKAVGEQITEGDNDYFTCITKAIEILSDPVKRRAFDSVDPTFDNTMPSKSEGKDNFFKVFGPVFERNARWSSKKHVPKLGTMESSFEEVDSFYTFWYNFDSWREFSYLDEEEKEKAECRDERRWIEKQNRASRAQRKKEEMNRIRTLVDTAYSCDPRIKKFKEEEKARKESEKKAKAEAKKREQEEKERAVQAELEAARLLKQKEEEEAKQAAQQAKKEKEIQKKAIKKERQKLRATCKNWNYFADNEADSVKMMEEVEKLCDRLELASLQSLNEVLASSSKDESKAAVVKQVDDVNVQLQKEKEAEVQARQAARGADQASGGGGSVGGKGWNEEDLQLLIKAVNLFPAGTNARWEVIANYMNQHSTSGMKRTAKDVINKAKNLQRLDPVQKDEINKKAFEKFKKEHTSLPSEDKAVPSERFDGEPAGSDLNTAPWTSEEQKLLEQALKSYPVNTPERWEKIADAVPGRSKKDCMKRYKELVEMVKAKKAAQEQVAARSKK</sequence>
<dbReference type="InterPro" id="IPR017884">
    <property type="entry name" value="SANT_dom"/>
</dbReference>
<evidence type="ECO:0000256" key="3">
    <source>
        <dbReference type="ARBA" id="ARBA00022490"/>
    </source>
</evidence>
<dbReference type="PROSITE" id="PS51294">
    <property type="entry name" value="HTH_MYB"/>
    <property type="match status" value="1"/>
</dbReference>
<dbReference type="SMART" id="SM00271">
    <property type="entry name" value="DnaJ"/>
    <property type="match status" value="1"/>
</dbReference>
<feature type="region of interest" description="Disordered" evidence="9">
    <location>
        <begin position="278"/>
        <end position="304"/>
    </location>
</feature>
<feature type="domain" description="HTH myb-type" evidence="13">
    <location>
        <begin position="543"/>
        <end position="601"/>
    </location>
</feature>
<proteinExistence type="predicted"/>
<keyword evidence="8" id="KW-0539">Nucleus</keyword>
<keyword evidence="7" id="KW-0143">Chaperone</keyword>
<evidence type="ECO:0000256" key="8">
    <source>
        <dbReference type="ARBA" id="ARBA00023242"/>
    </source>
</evidence>
<feature type="domain" description="J" evidence="10">
    <location>
        <begin position="81"/>
        <end position="154"/>
    </location>
</feature>
<dbReference type="GO" id="GO:0006325">
    <property type="term" value="P:chromatin organization"/>
    <property type="evidence" value="ECO:0007669"/>
    <property type="project" value="UniProtKB-KW"/>
</dbReference>
<dbReference type="InterPro" id="IPR009057">
    <property type="entry name" value="Homeodomain-like_sf"/>
</dbReference>
<evidence type="ECO:0000259" key="12">
    <source>
        <dbReference type="PROSITE" id="PS51293"/>
    </source>
</evidence>
<dbReference type="GO" id="GO:0006450">
    <property type="term" value="P:regulation of translational fidelity"/>
    <property type="evidence" value="ECO:0007669"/>
    <property type="project" value="InterPro"/>
</dbReference>
<feature type="region of interest" description="Disordered" evidence="9">
    <location>
        <begin position="520"/>
        <end position="552"/>
    </location>
</feature>
<dbReference type="InterPro" id="IPR017930">
    <property type="entry name" value="Myb_dom"/>
</dbReference>
<dbReference type="PROSITE" id="PS50090">
    <property type="entry name" value="MYB_LIKE"/>
    <property type="match status" value="2"/>
</dbReference>
<dbReference type="Ensembl" id="ENSTRUT00000078683.1">
    <property type="protein sequence ID" value="ENSTRUP00000085796.1"/>
    <property type="gene ID" value="ENSTRUG00000002514.3"/>
</dbReference>
<dbReference type="Pfam" id="PF21884">
    <property type="entry name" value="ZUO1-like_ZHD"/>
    <property type="match status" value="1"/>
</dbReference>
<reference evidence="14" key="2">
    <citation type="submission" date="2025-08" db="UniProtKB">
        <authorList>
            <consortium name="Ensembl"/>
        </authorList>
    </citation>
    <scope>IDENTIFICATION</scope>
</reference>
<keyword evidence="5" id="KW-0156">Chromatin regulator</keyword>
<feature type="compositionally biased region" description="Low complexity" evidence="9">
    <location>
        <begin position="424"/>
        <end position="435"/>
    </location>
</feature>
<dbReference type="CDD" id="cd00167">
    <property type="entry name" value="SANT"/>
    <property type="match status" value="2"/>
</dbReference>
<dbReference type="GO" id="GO:0030544">
    <property type="term" value="F:Hsp70 protein binding"/>
    <property type="evidence" value="ECO:0007669"/>
    <property type="project" value="InterPro"/>
</dbReference>
<evidence type="ECO:0000256" key="2">
    <source>
        <dbReference type="ARBA" id="ARBA00014469"/>
    </source>
</evidence>
<comment type="subcellular location">
    <subcellularLocation>
        <location evidence="1">Cytoplasm</location>
        <location evidence="1">Cytosol</location>
    </subcellularLocation>
</comment>
<feature type="domain" description="Myb-like" evidence="11">
    <location>
        <begin position="447"/>
        <end position="500"/>
    </location>
</feature>
<feature type="region of interest" description="Disordered" evidence="9">
    <location>
        <begin position="424"/>
        <end position="444"/>
    </location>
</feature>
<evidence type="ECO:0000256" key="4">
    <source>
        <dbReference type="ARBA" id="ARBA00022737"/>
    </source>
</evidence>
<dbReference type="Pfam" id="PF00226">
    <property type="entry name" value="DnaJ"/>
    <property type="match status" value="1"/>
</dbReference>
<feature type="region of interest" description="Disordered" evidence="9">
    <location>
        <begin position="39"/>
        <end position="74"/>
    </location>
</feature>
<dbReference type="PROSITE" id="PS51293">
    <property type="entry name" value="SANT"/>
    <property type="match status" value="1"/>
</dbReference>
<dbReference type="SUPFAM" id="SSF46689">
    <property type="entry name" value="Homeodomain-like"/>
    <property type="match status" value="2"/>
</dbReference>
<organism evidence="14 15">
    <name type="scientific">Takifugu rubripes</name>
    <name type="common">Japanese pufferfish</name>
    <name type="synonym">Fugu rubripes</name>
    <dbReference type="NCBI Taxonomy" id="31033"/>
    <lineage>
        <taxon>Eukaryota</taxon>
        <taxon>Metazoa</taxon>
        <taxon>Chordata</taxon>
        <taxon>Craniata</taxon>
        <taxon>Vertebrata</taxon>
        <taxon>Euteleostomi</taxon>
        <taxon>Actinopterygii</taxon>
        <taxon>Neopterygii</taxon>
        <taxon>Teleostei</taxon>
        <taxon>Neoteleostei</taxon>
        <taxon>Acanthomorphata</taxon>
        <taxon>Eupercaria</taxon>
        <taxon>Tetraodontiformes</taxon>
        <taxon>Tetradontoidea</taxon>
        <taxon>Tetraodontidae</taxon>
        <taxon>Takifugu</taxon>
    </lineage>
</organism>
<evidence type="ECO:0000256" key="7">
    <source>
        <dbReference type="ARBA" id="ARBA00023186"/>
    </source>
</evidence>
<protein>
    <recommendedName>
        <fullName evidence="2">DnaJ homolog subfamily C member 2</fullName>
    </recommendedName>
</protein>
<dbReference type="GO" id="GO:0051083">
    <property type="term" value="P:'de novo' cotranslational protein folding"/>
    <property type="evidence" value="ECO:0007669"/>
    <property type="project" value="InterPro"/>
</dbReference>
<keyword evidence="6" id="KW-0010">Activator</keyword>
<dbReference type="InterPro" id="IPR032003">
    <property type="entry name" value="RAC_head"/>
</dbReference>
<evidence type="ECO:0000259" key="11">
    <source>
        <dbReference type="PROSITE" id="PS50090"/>
    </source>
</evidence>
<dbReference type="Gene3D" id="1.10.287.110">
    <property type="entry name" value="DnaJ domain"/>
    <property type="match status" value="1"/>
</dbReference>
<dbReference type="PANTHER" id="PTHR43999">
    <property type="entry name" value="DNAJ HOMOLOG SUBFAMILY C MEMBER 2"/>
    <property type="match status" value="1"/>
</dbReference>
<dbReference type="InterPro" id="IPR036869">
    <property type="entry name" value="J_dom_sf"/>
</dbReference>
<feature type="domain" description="SANT" evidence="12">
    <location>
        <begin position="551"/>
        <end position="601"/>
    </location>
</feature>
<feature type="compositionally biased region" description="Basic and acidic residues" evidence="9">
    <location>
        <begin position="520"/>
        <end position="539"/>
    </location>
</feature>
<dbReference type="InterPro" id="IPR001005">
    <property type="entry name" value="SANT/Myb"/>
</dbReference>
<dbReference type="InterPro" id="IPR001623">
    <property type="entry name" value="DnaJ_domain"/>
</dbReference>
<reference evidence="14" key="3">
    <citation type="submission" date="2025-09" db="UniProtKB">
        <authorList>
            <consortium name="Ensembl"/>
        </authorList>
    </citation>
    <scope>IDENTIFICATION</scope>
</reference>
<dbReference type="GeneTree" id="ENSGT00940000155441"/>
<dbReference type="InterPro" id="IPR054076">
    <property type="entry name" value="ZUO1-like_ZHD"/>
</dbReference>
<accession>A0A674PJH7</accession>
<dbReference type="CDD" id="cd06257">
    <property type="entry name" value="DnaJ"/>
    <property type="match status" value="1"/>
</dbReference>
<dbReference type="Pfam" id="PF16717">
    <property type="entry name" value="RAC_head"/>
    <property type="match status" value="1"/>
</dbReference>
<dbReference type="Proteomes" id="UP000005226">
    <property type="component" value="Chromosome 18"/>
</dbReference>